<dbReference type="InterPro" id="IPR050155">
    <property type="entry name" value="HAD-like_hydrolase_sf"/>
</dbReference>
<dbReference type="EMBL" id="JBHSIU010000013">
    <property type="protein sequence ID" value="MFC4998832.1"/>
    <property type="molecule type" value="Genomic_DNA"/>
</dbReference>
<proteinExistence type="predicted"/>
<keyword evidence="2" id="KW-0378">Hydrolase</keyword>
<dbReference type="InterPro" id="IPR006439">
    <property type="entry name" value="HAD-SF_hydro_IA"/>
</dbReference>
<dbReference type="PANTHER" id="PTHR43434:SF1">
    <property type="entry name" value="PHOSPHOGLYCOLATE PHOSPHATASE"/>
    <property type="match status" value="1"/>
</dbReference>
<dbReference type="Gene3D" id="3.40.50.1000">
    <property type="entry name" value="HAD superfamily/HAD-like"/>
    <property type="match status" value="1"/>
</dbReference>
<reference evidence="3" key="1">
    <citation type="journal article" date="2019" name="Int. J. Syst. Evol. Microbiol.">
        <title>The Global Catalogue of Microorganisms (GCM) 10K type strain sequencing project: providing services to taxonomists for standard genome sequencing and annotation.</title>
        <authorList>
            <consortium name="The Broad Institute Genomics Platform"/>
            <consortium name="The Broad Institute Genome Sequencing Center for Infectious Disease"/>
            <person name="Wu L."/>
            <person name="Ma J."/>
        </authorList>
    </citation>
    <scope>NUCLEOTIDE SEQUENCE [LARGE SCALE GENOMIC DNA]</scope>
    <source>
        <strain evidence="3">CGMCC 4.7152</strain>
    </source>
</reference>
<evidence type="ECO:0000256" key="1">
    <source>
        <dbReference type="SAM" id="MobiDB-lite"/>
    </source>
</evidence>
<gene>
    <name evidence="2" type="ORF">ACFPIJ_13420</name>
</gene>
<sequence>MIWDIDDTLVDTAPSYLIGQREAIARLEVEPADEQHALELWNHLFAHFGQADRSSILHAISIELGLAKRDATDLAHLASSVRLSWHVGVTARDGAAECLSLLHAAGSALGIVSNGEPEPQKLKLKQADLSSYFADEAMVFTPAGSPGAKPSATGLLACAQALNVRPGQCCYVGDSPTDMIAANLAGMTAVLVTSTPKSARFAVEQPAHAATDLHQLSRWLADRIRQEDGPPPTRAGRAAGGHLNHLTY</sequence>
<dbReference type="EC" id="3.1.3.-" evidence="2"/>
<dbReference type="InterPro" id="IPR036412">
    <property type="entry name" value="HAD-like_sf"/>
</dbReference>
<organism evidence="2 3">
    <name type="scientific">Dactylosporangium cerinum</name>
    <dbReference type="NCBI Taxonomy" id="1434730"/>
    <lineage>
        <taxon>Bacteria</taxon>
        <taxon>Bacillati</taxon>
        <taxon>Actinomycetota</taxon>
        <taxon>Actinomycetes</taxon>
        <taxon>Micromonosporales</taxon>
        <taxon>Micromonosporaceae</taxon>
        <taxon>Dactylosporangium</taxon>
    </lineage>
</organism>
<dbReference type="SUPFAM" id="SSF56784">
    <property type="entry name" value="HAD-like"/>
    <property type="match status" value="1"/>
</dbReference>
<dbReference type="GO" id="GO:0016787">
    <property type="term" value="F:hydrolase activity"/>
    <property type="evidence" value="ECO:0007669"/>
    <property type="project" value="UniProtKB-KW"/>
</dbReference>
<dbReference type="Gene3D" id="1.10.150.520">
    <property type="match status" value="1"/>
</dbReference>
<dbReference type="CDD" id="cd01427">
    <property type="entry name" value="HAD_like"/>
    <property type="match status" value="1"/>
</dbReference>
<comment type="caution">
    <text evidence="2">The sequence shown here is derived from an EMBL/GenBank/DDBJ whole genome shotgun (WGS) entry which is preliminary data.</text>
</comment>
<dbReference type="InterPro" id="IPR023214">
    <property type="entry name" value="HAD_sf"/>
</dbReference>
<feature type="region of interest" description="Disordered" evidence="1">
    <location>
        <begin position="225"/>
        <end position="248"/>
    </location>
</feature>
<name>A0ABV9VV88_9ACTN</name>
<protein>
    <submittedName>
        <fullName evidence="2">HAD family hydrolase</fullName>
        <ecNumber evidence="2">3.1.3.-</ecNumber>
    </submittedName>
</protein>
<dbReference type="Proteomes" id="UP001595912">
    <property type="component" value="Unassembled WGS sequence"/>
</dbReference>
<dbReference type="Pfam" id="PF00702">
    <property type="entry name" value="Hydrolase"/>
    <property type="match status" value="1"/>
</dbReference>
<dbReference type="RefSeq" id="WP_380115076.1">
    <property type="nucleotide sequence ID" value="NZ_JBHSIU010000013.1"/>
</dbReference>
<dbReference type="SFLD" id="SFLDS00003">
    <property type="entry name" value="Haloacid_Dehalogenase"/>
    <property type="match status" value="1"/>
</dbReference>
<accession>A0ABV9VV88</accession>
<dbReference type="NCBIfam" id="TIGR01549">
    <property type="entry name" value="HAD-SF-IA-v1"/>
    <property type="match status" value="1"/>
</dbReference>
<keyword evidence="3" id="KW-1185">Reference proteome</keyword>
<dbReference type="PANTHER" id="PTHR43434">
    <property type="entry name" value="PHOSPHOGLYCOLATE PHOSPHATASE"/>
    <property type="match status" value="1"/>
</dbReference>
<evidence type="ECO:0000313" key="3">
    <source>
        <dbReference type="Proteomes" id="UP001595912"/>
    </source>
</evidence>
<dbReference type="SFLD" id="SFLDG01129">
    <property type="entry name" value="C1.5:_HAD__Beta-PGM__Phosphata"/>
    <property type="match status" value="1"/>
</dbReference>
<evidence type="ECO:0000313" key="2">
    <source>
        <dbReference type="EMBL" id="MFC4998832.1"/>
    </source>
</evidence>